<evidence type="ECO:0000256" key="1">
    <source>
        <dbReference type="SAM" id="MobiDB-lite"/>
    </source>
</evidence>
<name>A0A8E2JK61_9PEZI</name>
<evidence type="ECO:0000313" key="2">
    <source>
        <dbReference type="EMBL" id="OCK85427.1"/>
    </source>
</evidence>
<accession>A0A8E2JK61</accession>
<keyword evidence="3" id="KW-1185">Reference proteome</keyword>
<organism evidence="2 3">
    <name type="scientific">Lepidopterella palustris CBS 459.81</name>
    <dbReference type="NCBI Taxonomy" id="1314670"/>
    <lineage>
        <taxon>Eukaryota</taxon>
        <taxon>Fungi</taxon>
        <taxon>Dikarya</taxon>
        <taxon>Ascomycota</taxon>
        <taxon>Pezizomycotina</taxon>
        <taxon>Dothideomycetes</taxon>
        <taxon>Pleosporomycetidae</taxon>
        <taxon>Mytilinidiales</taxon>
        <taxon>Argynnaceae</taxon>
        <taxon>Lepidopterella</taxon>
    </lineage>
</organism>
<feature type="compositionally biased region" description="Polar residues" evidence="1">
    <location>
        <begin position="10"/>
        <end position="30"/>
    </location>
</feature>
<reference evidence="2 3" key="1">
    <citation type="journal article" date="2016" name="Nat. Commun.">
        <title>Ectomycorrhizal ecology is imprinted in the genome of the dominant symbiotic fungus Cenococcum geophilum.</title>
        <authorList>
            <consortium name="DOE Joint Genome Institute"/>
            <person name="Peter M."/>
            <person name="Kohler A."/>
            <person name="Ohm R.A."/>
            <person name="Kuo A."/>
            <person name="Krutzmann J."/>
            <person name="Morin E."/>
            <person name="Arend M."/>
            <person name="Barry K.W."/>
            <person name="Binder M."/>
            <person name="Choi C."/>
            <person name="Clum A."/>
            <person name="Copeland A."/>
            <person name="Grisel N."/>
            <person name="Haridas S."/>
            <person name="Kipfer T."/>
            <person name="LaButti K."/>
            <person name="Lindquist E."/>
            <person name="Lipzen A."/>
            <person name="Maire R."/>
            <person name="Meier B."/>
            <person name="Mihaltcheva S."/>
            <person name="Molinier V."/>
            <person name="Murat C."/>
            <person name="Poggeler S."/>
            <person name="Quandt C.A."/>
            <person name="Sperisen C."/>
            <person name="Tritt A."/>
            <person name="Tisserant E."/>
            <person name="Crous P.W."/>
            <person name="Henrissat B."/>
            <person name="Nehls U."/>
            <person name="Egli S."/>
            <person name="Spatafora J.W."/>
            <person name="Grigoriev I.V."/>
            <person name="Martin F.M."/>
        </authorList>
    </citation>
    <scope>NUCLEOTIDE SEQUENCE [LARGE SCALE GENOMIC DNA]</scope>
    <source>
        <strain evidence="2 3">CBS 459.81</strain>
    </source>
</reference>
<proteinExistence type="predicted"/>
<protein>
    <submittedName>
        <fullName evidence="2">Uncharacterized protein</fullName>
    </submittedName>
</protein>
<evidence type="ECO:0000313" key="3">
    <source>
        <dbReference type="Proteomes" id="UP000250266"/>
    </source>
</evidence>
<dbReference type="Proteomes" id="UP000250266">
    <property type="component" value="Unassembled WGS sequence"/>
</dbReference>
<dbReference type="AlphaFoldDB" id="A0A8E2JK61"/>
<feature type="region of interest" description="Disordered" evidence="1">
    <location>
        <begin position="1"/>
        <end position="30"/>
    </location>
</feature>
<sequence length="150" mass="16123">MVLGGISVATRPQQHPSPAPRSNQIPPQQQHRLYTRLAHVPAGTANPPLAYRGHGSAPSPTIAEVSTTAAAHSTKLQGASAEEAQQAVGEEKRTACLGDLQAEIVRMRRAREKIRRMGEILGPQSVAQQEALVLRMLPPAWARLAEPEGH</sequence>
<dbReference type="EMBL" id="KV744819">
    <property type="protein sequence ID" value="OCK85427.1"/>
    <property type="molecule type" value="Genomic_DNA"/>
</dbReference>
<feature type="region of interest" description="Disordered" evidence="1">
    <location>
        <begin position="42"/>
        <end position="61"/>
    </location>
</feature>
<gene>
    <name evidence="2" type="ORF">K432DRAFT_400280</name>
</gene>